<evidence type="ECO:0000256" key="2">
    <source>
        <dbReference type="ARBA" id="ARBA00022670"/>
    </source>
</evidence>
<sequence>MGRLLLLVLCLISAMACSLSTRAAALCEHGAGGLRRGLEEQSMRGRLLGDDTAGGAAVSVYWSPRVLHSVANFTIGTPPQPVSGFIDLSGELVWTQCAACGGCFEQELPLFNTSASSTYRAEPCGSTLCKSIPTSSCSGYGECGYVAPSKLGDTFGIAGTDTVAIGTAKGRLAFGCVEESKIDAMWGPSGFVGLGRTPWSLVAQTNATAFSYCLAPHGPGKSSKLFLGSSAKLAGGKSNSTPFVNASGSPDDGSDPDYKVQLEGIKAGDVAILSPPNGTTVVLDTFSPFSFLVDGAHQVLKKVAAAALGAPAANPLRPFDLCIENATVSNAPELVLTFQGAAALTVPPSSYLLDVGNGTVCLSILSSARLNLTDGVSILGSLQQENVHFLFDLDKKTLSFQPANCSSLS</sequence>
<comment type="similarity">
    <text evidence="1">Belongs to the peptidase A1 family.</text>
</comment>
<evidence type="ECO:0000256" key="1">
    <source>
        <dbReference type="ARBA" id="ARBA00007447"/>
    </source>
</evidence>
<dbReference type="Pfam" id="PF14541">
    <property type="entry name" value="TAXi_C"/>
    <property type="match status" value="1"/>
</dbReference>
<feature type="chain" id="PRO_5003774603" description="Peptidase A1 domain-containing protein" evidence="7">
    <location>
        <begin position="17"/>
        <end position="409"/>
    </location>
</feature>
<keyword evidence="4" id="KW-0378">Hydrolase</keyword>
<dbReference type="PANTHER" id="PTHR47967">
    <property type="entry name" value="OS07G0603500 PROTEIN-RELATED"/>
    <property type="match status" value="1"/>
</dbReference>
<dbReference type="InterPro" id="IPR051708">
    <property type="entry name" value="Plant_Aspart_Prot_A1"/>
</dbReference>
<dbReference type="RefSeq" id="XP_006662011.1">
    <property type="nucleotide sequence ID" value="XM_006661948.2"/>
</dbReference>
<keyword evidence="7" id="KW-0732">Signal</keyword>
<dbReference type="OMA" id="CVEEISH"/>
<evidence type="ECO:0000256" key="4">
    <source>
        <dbReference type="ARBA" id="ARBA00022801"/>
    </source>
</evidence>
<keyword evidence="3" id="KW-0064">Aspartyl protease</keyword>
<dbReference type="EnsemblPlants" id="OB10G24190.1">
    <property type="protein sequence ID" value="OB10G24190.1"/>
    <property type="gene ID" value="OB10G24190"/>
</dbReference>
<reference evidence="9" key="1">
    <citation type="journal article" date="2013" name="Nat. Commun.">
        <title>Whole-genome sequencing of Oryza brachyantha reveals mechanisms underlying Oryza genome evolution.</title>
        <authorList>
            <person name="Chen J."/>
            <person name="Huang Q."/>
            <person name="Gao D."/>
            <person name="Wang J."/>
            <person name="Lang Y."/>
            <person name="Liu T."/>
            <person name="Li B."/>
            <person name="Bai Z."/>
            <person name="Luis Goicoechea J."/>
            <person name="Liang C."/>
            <person name="Chen C."/>
            <person name="Zhang W."/>
            <person name="Sun S."/>
            <person name="Liao Y."/>
            <person name="Zhang X."/>
            <person name="Yang L."/>
            <person name="Song C."/>
            <person name="Wang M."/>
            <person name="Shi J."/>
            <person name="Liu G."/>
            <person name="Liu J."/>
            <person name="Zhou H."/>
            <person name="Zhou W."/>
            <person name="Yu Q."/>
            <person name="An N."/>
            <person name="Chen Y."/>
            <person name="Cai Q."/>
            <person name="Wang B."/>
            <person name="Liu B."/>
            <person name="Min J."/>
            <person name="Huang Y."/>
            <person name="Wu H."/>
            <person name="Li Z."/>
            <person name="Zhang Y."/>
            <person name="Yin Y."/>
            <person name="Song W."/>
            <person name="Jiang J."/>
            <person name="Jackson S.A."/>
            <person name="Wing R.A."/>
            <person name="Wang J."/>
            <person name="Chen M."/>
        </authorList>
    </citation>
    <scope>NUCLEOTIDE SEQUENCE [LARGE SCALE GENOMIC DNA]</scope>
    <source>
        <strain evidence="9">cv. IRGC 101232</strain>
    </source>
</reference>
<feature type="compositionally biased region" description="Polar residues" evidence="6">
    <location>
        <begin position="237"/>
        <end position="246"/>
    </location>
</feature>
<accession>J3N4H1</accession>
<dbReference type="HOGENOM" id="CLU_005738_1_1_1"/>
<dbReference type="Pfam" id="PF14543">
    <property type="entry name" value="TAXi_N"/>
    <property type="match status" value="1"/>
</dbReference>
<reference evidence="9" key="2">
    <citation type="submission" date="2013-04" db="UniProtKB">
        <authorList>
            <consortium name="EnsemblPlants"/>
        </authorList>
    </citation>
    <scope>IDENTIFICATION</scope>
</reference>
<keyword evidence="2" id="KW-0645">Protease</keyword>
<name>J3N4H1_ORYBR</name>
<keyword evidence="10" id="KW-1185">Reference proteome</keyword>
<dbReference type="PROSITE" id="PS51767">
    <property type="entry name" value="PEPTIDASE_A1"/>
    <property type="match status" value="1"/>
</dbReference>
<dbReference type="FunFam" id="2.40.70.10:FF:000065">
    <property type="entry name" value="Eukaryotic aspartyl protease family protein"/>
    <property type="match status" value="1"/>
</dbReference>
<protein>
    <recommendedName>
        <fullName evidence="8">Peptidase A1 domain-containing protein</fullName>
    </recommendedName>
</protein>
<evidence type="ECO:0000313" key="9">
    <source>
        <dbReference type="EnsemblPlants" id="OB10G24190.1"/>
    </source>
</evidence>
<dbReference type="InterPro" id="IPR032799">
    <property type="entry name" value="TAXi_C"/>
</dbReference>
<dbReference type="InterPro" id="IPR033121">
    <property type="entry name" value="PEPTIDASE_A1"/>
</dbReference>
<dbReference type="PANTHER" id="PTHR47967:SF17">
    <property type="entry name" value="EUKARYOTIC ASPARTYL PROTEASE FAMILY PROTEIN, EXPRESSED"/>
    <property type="match status" value="1"/>
</dbReference>
<proteinExistence type="inferred from homology"/>
<feature type="domain" description="Peptidase A1" evidence="8">
    <location>
        <begin position="69"/>
        <end position="401"/>
    </location>
</feature>
<dbReference type="KEGG" id="obr:102719237"/>
<dbReference type="GeneID" id="102719237"/>
<evidence type="ECO:0000256" key="7">
    <source>
        <dbReference type="SAM" id="SignalP"/>
    </source>
</evidence>
<dbReference type="Proteomes" id="UP000006038">
    <property type="component" value="Chromosome 10"/>
</dbReference>
<dbReference type="GO" id="GO:0006508">
    <property type="term" value="P:proteolysis"/>
    <property type="evidence" value="ECO:0007669"/>
    <property type="project" value="UniProtKB-KW"/>
</dbReference>
<evidence type="ECO:0000256" key="5">
    <source>
        <dbReference type="ARBA" id="ARBA00023180"/>
    </source>
</evidence>
<dbReference type="InterPro" id="IPR032861">
    <property type="entry name" value="TAXi_N"/>
</dbReference>
<dbReference type="AlphaFoldDB" id="J3N4H1"/>
<feature type="signal peptide" evidence="7">
    <location>
        <begin position="1"/>
        <end position="16"/>
    </location>
</feature>
<gene>
    <name evidence="9" type="primary">LOC102719237</name>
</gene>
<dbReference type="eggNOG" id="KOG1339">
    <property type="taxonomic scope" value="Eukaryota"/>
</dbReference>
<dbReference type="OrthoDB" id="766273at2759"/>
<dbReference type="STRING" id="4533.J3N4H1"/>
<feature type="region of interest" description="Disordered" evidence="6">
    <location>
        <begin position="235"/>
        <end position="254"/>
    </location>
</feature>
<organism evidence="9">
    <name type="scientific">Oryza brachyantha</name>
    <name type="common">malo sina</name>
    <dbReference type="NCBI Taxonomy" id="4533"/>
    <lineage>
        <taxon>Eukaryota</taxon>
        <taxon>Viridiplantae</taxon>
        <taxon>Streptophyta</taxon>
        <taxon>Embryophyta</taxon>
        <taxon>Tracheophyta</taxon>
        <taxon>Spermatophyta</taxon>
        <taxon>Magnoliopsida</taxon>
        <taxon>Liliopsida</taxon>
        <taxon>Poales</taxon>
        <taxon>Poaceae</taxon>
        <taxon>BOP clade</taxon>
        <taxon>Oryzoideae</taxon>
        <taxon>Oryzeae</taxon>
        <taxon>Oryzinae</taxon>
        <taxon>Oryza</taxon>
    </lineage>
</organism>
<dbReference type="SUPFAM" id="SSF50630">
    <property type="entry name" value="Acid proteases"/>
    <property type="match status" value="1"/>
</dbReference>
<evidence type="ECO:0000256" key="3">
    <source>
        <dbReference type="ARBA" id="ARBA00022750"/>
    </source>
</evidence>
<dbReference type="Gramene" id="OB10G24190.1">
    <property type="protein sequence ID" value="OB10G24190.1"/>
    <property type="gene ID" value="OB10G24190"/>
</dbReference>
<dbReference type="Gene3D" id="2.40.70.10">
    <property type="entry name" value="Acid Proteases"/>
    <property type="match status" value="2"/>
</dbReference>
<dbReference type="GO" id="GO:0004190">
    <property type="term" value="F:aspartic-type endopeptidase activity"/>
    <property type="evidence" value="ECO:0007669"/>
    <property type="project" value="UniProtKB-KW"/>
</dbReference>
<evidence type="ECO:0000313" key="10">
    <source>
        <dbReference type="Proteomes" id="UP000006038"/>
    </source>
</evidence>
<dbReference type="CDD" id="cd05476">
    <property type="entry name" value="pepsin_A_like_plant"/>
    <property type="match status" value="1"/>
</dbReference>
<keyword evidence="5" id="KW-0325">Glycoprotein</keyword>
<dbReference type="InterPro" id="IPR034161">
    <property type="entry name" value="Pepsin-like_plant"/>
</dbReference>
<evidence type="ECO:0000256" key="6">
    <source>
        <dbReference type="SAM" id="MobiDB-lite"/>
    </source>
</evidence>
<dbReference type="InterPro" id="IPR021109">
    <property type="entry name" value="Peptidase_aspartic_dom_sf"/>
</dbReference>
<dbReference type="PROSITE" id="PS51257">
    <property type="entry name" value="PROKAR_LIPOPROTEIN"/>
    <property type="match status" value="1"/>
</dbReference>
<evidence type="ECO:0000259" key="8">
    <source>
        <dbReference type="PROSITE" id="PS51767"/>
    </source>
</evidence>
<dbReference type="GO" id="GO:0005576">
    <property type="term" value="C:extracellular region"/>
    <property type="evidence" value="ECO:0007669"/>
    <property type="project" value="TreeGrafter"/>
</dbReference>